<proteinExistence type="predicted"/>
<feature type="coiled-coil region" evidence="1">
    <location>
        <begin position="98"/>
        <end position="125"/>
    </location>
</feature>
<gene>
    <name evidence="3" type="ORF">G8770_03655</name>
</gene>
<reference evidence="3" key="1">
    <citation type="submission" date="2020-03" db="EMBL/GenBank/DDBJ databases">
        <authorList>
            <person name="Guo F."/>
        </authorList>
    </citation>
    <scope>NUCLEOTIDE SEQUENCE</scope>
    <source>
        <strain evidence="3">JCM 30134</strain>
    </source>
</reference>
<evidence type="ECO:0000313" key="4">
    <source>
        <dbReference type="Proteomes" id="UP000787472"/>
    </source>
</evidence>
<keyword evidence="4" id="KW-1185">Reference proteome</keyword>
<evidence type="ECO:0000256" key="1">
    <source>
        <dbReference type="SAM" id="Coils"/>
    </source>
</evidence>
<dbReference type="RefSeq" id="WP_167181864.1">
    <property type="nucleotide sequence ID" value="NZ_JAAONZ010000002.1"/>
</dbReference>
<comment type="caution">
    <text evidence="3">The sequence shown here is derived from an EMBL/GenBank/DDBJ whole genome shotgun (WGS) entry which is preliminary data.</text>
</comment>
<sequence>MTNFERCTLDEVSAALSFIDAHDRELWVFMGMAVKNEFGSDGFDVWDTWSQSASNYKPDSARDTWKSFKLGGGITIASLFKEAINCDYTPEKRELSTAQKAELDRERERRQAKRQLEEAAEQELVERWHGVIARAAQQVWDLLSPTGNSPYLGAKKIKPFGARFVPHGIVIEFCDDVSVNVITGRDEIAAFFNRKTEETSFRYLKPGCLVLPMGTLDTRMMNLQVIYPSGKKAFLKHGRKSGCFFWLAQSADREIEYLVFAEGFATAASILMALDQPVVVVFDCGNMPTVAAALREYYPSMPFVFAADNDLGAEKGNPGVDKARESAALVGGSVWIPHPVQEAAA</sequence>
<evidence type="ECO:0000259" key="2">
    <source>
        <dbReference type="Pfam" id="PF08707"/>
    </source>
</evidence>
<protein>
    <recommendedName>
        <fullName evidence="2">Primase C-terminal 2 domain-containing protein</fullName>
    </recommendedName>
</protein>
<dbReference type="Proteomes" id="UP000787472">
    <property type="component" value="Unassembled WGS sequence"/>
</dbReference>
<dbReference type="GO" id="GO:0016817">
    <property type="term" value="F:hydrolase activity, acting on acid anhydrides"/>
    <property type="evidence" value="ECO:0007669"/>
    <property type="project" value="InterPro"/>
</dbReference>
<name>A0A9E5MGG6_9GAMM</name>
<dbReference type="Pfam" id="PF08707">
    <property type="entry name" value="PriCT_2"/>
    <property type="match status" value="1"/>
</dbReference>
<keyword evidence="1" id="KW-0175">Coiled coil</keyword>
<dbReference type="EMBL" id="JAAONZ010000002">
    <property type="protein sequence ID" value="NHO64641.1"/>
    <property type="molecule type" value="Genomic_DNA"/>
</dbReference>
<dbReference type="InterPro" id="IPR014819">
    <property type="entry name" value="PriCT_2"/>
</dbReference>
<feature type="domain" description="Primase C-terminal 2" evidence="2">
    <location>
        <begin position="14"/>
        <end position="83"/>
    </location>
</feature>
<organism evidence="3 4">
    <name type="scientific">Pseudomaricurvus hydrocarbonicus</name>
    <dbReference type="NCBI Taxonomy" id="1470433"/>
    <lineage>
        <taxon>Bacteria</taxon>
        <taxon>Pseudomonadati</taxon>
        <taxon>Pseudomonadota</taxon>
        <taxon>Gammaproteobacteria</taxon>
        <taxon>Cellvibrionales</taxon>
        <taxon>Cellvibrionaceae</taxon>
        <taxon>Pseudomaricurvus</taxon>
    </lineage>
</organism>
<evidence type="ECO:0000313" key="3">
    <source>
        <dbReference type="EMBL" id="NHO64641.1"/>
    </source>
</evidence>
<accession>A0A9E5MGG6</accession>
<dbReference type="AlphaFoldDB" id="A0A9E5MGG6"/>